<evidence type="ECO:0000313" key="4">
    <source>
        <dbReference type="Proteomes" id="UP001610334"/>
    </source>
</evidence>
<name>A0ABR4HL97_9EURO</name>
<feature type="domain" description="Trafficking protein particle complex subunit 13 N-terminal" evidence="1">
    <location>
        <begin position="17"/>
        <end position="187"/>
    </location>
</feature>
<evidence type="ECO:0000259" key="2">
    <source>
        <dbReference type="Pfam" id="PF23647"/>
    </source>
</evidence>
<proteinExistence type="predicted"/>
<protein>
    <recommendedName>
        <fullName evidence="5">DUF974 domain protein</fullName>
    </recommendedName>
</protein>
<evidence type="ECO:0000259" key="1">
    <source>
        <dbReference type="Pfam" id="PF06159"/>
    </source>
</evidence>
<dbReference type="Pfam" id="PF23647">
    <property type="entry name" value="TRAPPC13_M"/>
    <property type="match status" value="1"/>
</dbReference>
<gene>
    <name evidence="3" type="ORF">BJX63DRAFT_388274</name>
</gene>
<reference evidence="3 4" key="1">
    <citation type="submission" date="2024-07" db="EMBL/GenBank/DDBJ databases">
        <title>Section-level genome sequencing and comparative genomics of Aspergillus sections Usti and Cavernicolus.</title>
        <authorList>
            <consortium name="Lawrence Berkeley National Laboratory"/>
            <person name="Nybo J.L."/>
            <person name="Vesth T.C."/>
            <person name="Theobald S."/>
            <person name="Frisvad J.C."/>
            <person name="Larsen T.O."/>
            <person name="Kjaerboelling I."/>
            <person name="Rothschild-Mancinelli K."/>
            <person name="Lyhne E.K."/>
            <person name="Kogle M.E."/>
            <person name="Barry K."/>
            <person name="Clum A."/>
            <person name="Na H."/>
            <person name="Ledsgaard L."/>
            <person name="Lin J."/>
            <person name="Lipzen A."/>
            <person name="Kuo A."/>
            <person name="Riley R."/>
            <person name="Mondo S."/>
            <person name="Labutti K."/>
            <person name="Haridas S."/>
            <person name="Pangalinan J."/>
            <person name="Salamov A.A."/>
            <person name="Simmons B.A."/>
            <person name="Magnuson J.K."/>
            <person name="Chen J."/>
            <person name="Drula E."/>
            <person name="Henrissat B."/>
            <person name="Wiebenga A."/>
            <person name="Lubbers R.J."/>
            <person name="Gomes A.C."/>
            <person name="Makela M.R."/>
            <person name="Stajich J."/>
            <person name="Grigoriev I.V."/>
            <person name="Mortensen U.H."/>
            <person name="De Vries R.P."/>
            <person name="Baker S.E."/>
            <person name="Andersen M.R."/>
        </authorList>
    </citation>
    <scope>NUCLEOTIDE SEQUENCE [LARGE SCALE GENOMIC DNA]</scope>
    <source>
        <strain evidence="3 4">CBS 588.65</strain>
    </source>
</reference>
<dbReference type="InterPro" id="IPR010378">
    <property type="entry name" value="TRAPPC13"/>
</dbReference>
<organism evidence="3 4">
    <name type="scientific">Aspergillus granulosus</name>
    <dbReference type="NCBI Taxonomy" id="176169"/>
    <lineage>
        <taxon>Eukaryota</taxon>
        <taxon>Fungi</taxon>
        <taxon>Dikarya</taxon>
        <taxon>Ascomycota</taxon>
        <taxon>Pezizomycotina</taxon>
        <taxon>Eurotiomycetes</taxon>
        <taxon>Eurotiomycetidae</taxon>
        <taxon>Eurotiales</taxon>
        <taxon>Aspergillaceae</taxon>
        <taxon>Aspergillus</taxon>
        <taxon>Aspergillus subgen. Nidulantes</taxon>
    </lineage>
</organism>
<keyword evidence="4" id="KW-1185">Reference proteome</keyword>
<dbReference type="Pfam" id="PF06159">
    <property type="entry name" value="TRAPPC13_N"/>
    <property type="match status" value="1"/>
</dbReference>
<dbReference type="Proteomes" id="UP001610334">
    <property type="component" value="Unassembled WGS sequence"/>
</dbReference>
<evidence type="ECO:0000313" key="3">
    <source>
        <dbReference type="EMBL" id="KAL2816105.1"/>
    </source>
</evidence>
<evidence type="ECO:0008006" key="5">
    <source>
        <dbReference type="Google" id="ProtNLM"/>
    </source>
</evidence>
<dbReference type="PANTHER" id="PTHR13134:SF3">
    <property type="entry name" value="TRAFFICKING PROTEIN PARTICLE COMPLEX SUBUNIT 13"/>
    <property type="match status" value="1"/>
</dbReference>
<dbReference type="EMBL" id="JBFXLT010000024">
    <property type="protein sequence ID" value="KAL2816105.1"/>
    <property type="molecule type" value="Genomic_DNA"/>
</dbReference>
<dbReference type="InterPro" id="IPR055427">
    <property type="entry name" value="TRAPPC13_N"/>
</dbReference>
<sequence length="335" mass="36871">MARPRAHSGAEGPKEPHTVSLKVLRLSRPSLAYQYPLPAANSKISNKASLSFPSDNVDSQFILTPHLMLPPTFGSAYVGETFACTLSANNELPQDSSRVITSVRIVAEMQTPSQVSSLDLEPPTDTAVRDGLQKGGSLQKIVRFDLKEEGNHILAVSVSYTETIMGTDSQAASGRVRTFRKLYQFVAQPCLSVRTKSSELASLEVENKSLGPYGKTRLVRYSLEAQLENVGDGAVVIKQARLNPRPPFKATSLNWDLERPDQVETPPLTLNPRDVLQVAFLVEQEEGQQEGLETLRSDLRRDGRTVLGQLSIEWRSAMGDKGFLTTGNLLTRKRP</sequence>
<accession>A0ABR4HL97</accession>
<dbReference type="PANTHER" id="PTHR13134">
    <property type="entry name" value="TRAFFICKING PROTEIN PARTICLE COMPLEX SUBUNIT 13"/>
    <property type="match status" value="1"/>
</dbReference>
<comment type="caution">
    <text evidence="3">The sequence shown here is derived from an EMBL/GenBank/DDBJ whole genome shotgun (WGS) entry which is preliminary data.</text>
</comment>
<feature type="domain" description="Trafficking protein particle complex subunit 13 middle" evidence="2">
    <location>
        <begin position="222"/>
        <end position="333"/>
    </location>
</feature>
<dbReference type="InterPro" id="IPR055429">
    <property type="entry name" value="TRAPPC13_M"/>
</dbReference>